<dbReference type="Pfam" id="PF04014">
    <property type="entry name" value="MazE_antitoxin"/>
    <property type="match status" value="1"/>
</dbReference>
<dbReference type="InterPro" id="IPR037914">
    <property type="entry name" value="SpoVT-AbrB_sf"/>
</dbReference>
<dbReference type="InterPro" id="IPR007159">
    <property type="entry name" value="SpoVT-AbrB_dom"/>
</dbReference>
<dbReference type="EMBL" id="NQWH01000049">
    <property type="protein sequence ID" value="PHP26251.1"/>
    <property type="molecule type" value="Genomic_DNA"/>
</dbReference>
<feature type="domain" description="SpoVT-AbrB" evidence="1">
    <location>
        <begin position="5"/>
        <end position="49"/>
    </location>
</feature>
<dbReference type="Proteomes" id="UP000221860">
    <property type="component" value="Unassembled WGS sequence"/>
</dbReference>
<dbReference type="GO" id="GO:0003677">
    <property type="term" value="F:DNA binding"/>
    <property type="evidence" value="ECO:0007669"/>
    <property type="project" value="InterPro"/>
</dbReference>
<evidence type="ECO:0000259" key="1">
    <source>
        <dbReference type="SMART" id="SM00966"/>
    </source>
</evidence>
<keyword evidence="3" id="KW-1185">Reference proteome</keyword>
<dbReference type="AlphaFoldDB" id="A0A2G1MBZ2"/>
<dbReference type="OrthoDB" id="9795766at2"/>
<reference evidence="2 3" key="1">
    <citation type="submission" date="2017-08" db="EMBL/GenBank/DDBJ databases">
        <title>Draft Genome Sequence of Loktanella cinnabarina Strain XM1, Isolated from Coastal Surface Water.</title>
        <authorList>
            <person name="Ma R."/>
            <person name="Wang J."/>
            <person name="Wang Q."/>
            <person name="Ma Z."/>
            <person name="Li J."/>
            <person name="Chen L."/>
        </authorList>
    </citation>
    <scope>NUCLEOTIDE SEQUENCE [LARGE SCALE GENOMIC DNA]</scope>
    <source>
        <strain evidence="2 3">XM1</strain>
    </source>
</reference>
<accession>A0A2G1MBZ2</accession>
<sequence>MPRICKWGNVLAVRIPAAFVRKLGLRAGDRVDLHAQGGPVVTFIRRRRLGGILAGLRRFRGRPPKDGRFPRLEAPDRFPVAFEKARGTVDPEIDLGL</sequence>
<evidence type="ECO:0000313" key="2">
    <source>
        <dbReference type="EMBL" id="PHP26251.1"/>
    </source>
</evidence>
<dbReference type="RefSeq" id="WP_099278623.1">
    <property type="nucleotide sequence ID" value="NZ_KZ304987.1"/>
</dbReference>
<proteinExistence type="predicted"/>
<evidence type="ECO:0000313" key="3">
    <source>
        <dbReference type="Proteomes" id="UP000221860"/>
    </source>
</evidence>
<dbReference type="SUPFAM" id="SSF89447">
    <property type="entry name" value="AbrB/MazE/MraZ-like"/>
    <property type="match status" value="1"/>
</dbReference>
<dbReference type="Gene3D" id="2.10.260.10">
    <property type="match status" value="1"/>
</dbReference>
<gene>
    <name evidence="2" type="ORF">CJ301_17410</name>
</gene>
<protein>
    <recommendedName>
        <fullName evidence="1">SpoVT-AbrB domain-containing protein</fullName>
    </recommendedName>
</protein>
<name>A0A2G1MBZ2_9RHOB</name>
<dbReference type="SMART" id="SM00966">
    <property type="entry name" value="SpoVT_AbrB"/>
    <property type="match status" value="1"/>
</dbReference>
<comment type="caution">
    <text evidence="2">The sequence shown here is derived from an EMBL/GenBank/DDBJ whole genome shotgun (WGS) entry which is preliminary data.</text>
</comment>
<organism evidence="2 3">
    <name type="scientific">Limimaricola cinnabarinus</name>
    <dbReference type="NCBI Taxonomy" id="1125964"/>
    <lineage>
        <taxon>Bacteria</taxon>
        <taxon>Pseudomonadati</taxon>
        <taxon>Pseudomonadota</taxon>
        <taxon>Alphaproteobacteria</taxon>
        <taxon>Rhodobacterales</taxon>
        <taxon>Paracoccaceae</taxon>
        <taxon>Limimaricola</taxon>
    </lineage>
</organism>